<sequence length="223" mass="24244">MKIQGLFLDFDGVISDNSNELMIRWLHAYACRTAEGPVGLQTVRTVAKLASACTPRELLELFFHSFAIPGQIGEVQQAMHRETSTAVRIGDALAPLLAGCARQGIPVKVLSQRSATQGTFNQLHHVPGIERDMICSTRGLSKANPLCYRQVGEELGIDLGGWLMVDDSPYALRGAKLAGLQTAWIVTAGFHEADYRDYEGLIDLRLGSLAALLPLIDDRQAAA</sequence>
<reference evidence="2 3" key="1">
    <citation type="journal article" date="2021" name="Genome Biol. Evol.">
        <title>Complete Genome Sequencing of a Novel Gloeobacter Species from a Waterfall Cave in Mexico.</title>
        <authorList>
            <person name="Saw J.H."/>
            <person name="Cardona T."/>
            <person name="Montejano G."/>
        </authorList>
    </citation>
    <scope>NUCLEOTIDE SEQUENCE [LARGE SCALE GENOMIC DNA]</scope>
    <source>
        <strain evidence="2">MG652769</strain>
    </source>
</reference>
<evidence type="ECO:0000256" key="1">
    <source>
        <dbReference type="ARBA" id="ARBA00022801"/>
    </source>
</evidence>
<dbReference type="InterPro" id="IPR051540">
    <property type="entry name" value="S-2-haloacid_dehalogenase"/>
</dbReference>
<name>A0ABY3PHB1_9CYAN</name>
<dbReference type="PANTHER" id="PTHR43316:SF3">
    <property type="entry name" value="HALOACID DEHALOGENASE, TYPE II (AFU_ORTHOLOGUE AFUA_2G07750)-RELATED"/>
    <property type="match status" value="1"/>
</dbReference>
<keyword evidence="3" id="KW-1185">Reference proteome</keyword>
<evidence type="ECO:0000313" key="3">
    <source>
        <dbReference type="Proteomes" id="UP001054846"/>
    </source>
</evidence>
<dbReference type="InterPro" id="IPR023214">
    <property type="entry name" value="HAD_sf"/>
</dbReference>
<keyword evidence="1" id="KW-0378">Hydrolase</keyword>
<gene>
    <name evidence="2" type="ORF">ISF26_14045</name>
</gene>
<evidence type="ECO:0000313" key="2">
    <source>
        <dbReference type="EMBL" id="UFP92937.1"/>
    </source>
</evidence>
<dbReference type="Proteomes" id="UP001054846">
    <property type="component" value="Chromosome"/>
</dbReference>
<dbReference type="PANTHER" id="PTHR43316">
    <property type="entry name" value="HYDROLASE, HALOACID DELAHOGENASE-RELATED"/>
    <property type="match status" value="1"/>
</dbReference>
<dbReference type="Gene3D" id="3.40.50.1000">
    <property type="entry name" value="HAD superfamily/HAD-like"/>
    <property type="match status" value="1"/>
</dbReference>
<protein>
    <submittedName>
        <fullName evidence="2">HAD hydrolase-like protein</fullName>
    </submittedName>
</protein>
<dbReference type="RefSeq" id="WP_230839936.1">
    <property type="nucleotide sequence ID" value="NZ_CP063845.1"/>
</dbReference>
<dbReference type="EMBL" id="CP063845">
    <property type="protein sequence ID" value="UFP92937.1"/>
    <property type="molecule type" value="Genomic_DNA"/>
</dbReference>
<accession>A0ABY3PHB1</accession>
<proteinExistence type="predicted"/>
<dbReference type="InterPro" id="IPR036412">
    <property type="entry name" value="HAD-like_sf"/>
</dbReference>
<dbReference type="SUPFAM" id="SSF56784">
    <property type="entry name" value="HAD-like"/>
    <property type="match status" value="1"/>
</dbReference>
<organism evidence="2 3">
    <name type="scientific">Gloeobacter morelensis MG652769</name>
    <dbReference type="NCBI Taxonomy" id="2781736"/>
    <lineage>
        <taxon>Bacteria</taxon>
        <taxon>Bacillati</taxon>
        <taxon>Cyanobacteriota</taxon>
        <taxon>Cyanophyceae</taxon>
        <taxon>Gloeobacterales</taxon>
        <taxon>Gloeobacteraceae</taxon>
        <taxon>Gloeobacter</taxon>
        <taxon>Gloeobacter morelensis</taxon>
    </lineage>
</organism>